<evidence type="ECO:0008006" key="3">
    <source>
        <dbReference type="Google" id="ProtNLM"/>
    </source>
</evidence>
<evidence type="ECO:0000313" key="2">
    <source>
        <dbReference type="Proteomes" id="UP001303587"/>
    </source>
</evidence>
<dbReference type="Proteomes" id="UP001303587">
    <property type="component" value="Chromosome"/>
</dbReference>
<keyword evidence="2" id="KW-1185">Reference proteome</keyword>
<dbReference type="GeneID" id="89230798"/>
<dbReference type="AlphaFoldDB" id="A0AA96V603"/>
<dbReference type="EMBL" id="CP131060">
    <property type="protein sequence ID" value="WNY26130.1"/>
    <property type="molecule type" value="Genomic_DNA"/>
</dbReference>
<dbReference type="PROSITE" id="PS51257">
    <property type="entry name" value="PROKAR_LIPOPROTEIN"/>
    <property type="match status" value="1"/>
</dbReference>
<organism evidence="1 2">
    <name type="scientific">Methanolapillus millepedarum</name>
    <dbReference type="NCBI Taxonomy" id="3028296"/>
    <lineage>
        <taxon>Archaea</taxon>
        <taxon>Methanobacteriati</taxon>
        <taxon>Methanobacteriota</taxon>
        <taxon>Stenosarchaea group</taxon>
        <taxon>Methanomicrobia</taxon>
        <taxon>Methanosarcinales</taxon>
        <taxon>Methanosarcinaceae</taxon>
        <taxon>Methanolapillus</taxon>
    </lineage>
</organism>
<dbReference type="RefSeq" id="WP_338102462.1">
    <property type="nucleotide sequence ID" value="NZ_CP131060.1"/>
</dbReference>
<accession>A0AA96V603</accession>
<sequence>MIPKFKLALPVFALFVLIIFAAAVGGCLGSDNSTKVTYQPAEIESVKVIQDNGTIYAITNVTINGGCQSLDEQNITAPTPGSKPENNEFDIYIPVKVQGETCTAIISWKEKDFELGKVFDLPDGDYTVKVNDKTAMFNIKSESNTTKVFTVYEQ</sequence>
<proteinExistence type="predicted"/>
<evidence type="ECO:0000313" key="1">
    <source>
        <dbReference type="EMBL" id="WNY26130.1"/>
    </source>
</evidence>
<reference evidence="1 2" key="1">
    <citation type="submission" date="2023-07" db="EMBL/GenBank/DDBJ databases">
        <title>Closed genoem sequence of Methanosarcinaceae archaeon Ac7.</title>
        <authorList>
            <person name="Poehlein A."/>
            <person name="Protasov E."/>
            <person name="Platt K."/>
            <person name="Reeh H."/>
            <person name="Daniel R."/>
            <person name="Brune A."/>
        </authorList>
    </citation>
    <scope>NUCLEOTIDE SEQUENCE [LARGE SCALE GENOMIC DNA]</scope>
    <source>
        <strain evidence="1 2">Ac7</strain>
    </source>
</reference>
<protein>
    <recommendedName>
        <fullName evidence="3">Lipoprotein</fullName>
    </recommendedName>
</protein>
<name>A0AA96V603_9EURY</name>
<gene>
    <name evidence="1" type="ORF">MsAc7_17020</name>
</gene>